<dbReference type="Pfam" id="PF05119">
    <property type="entry name" value="Terminase_4"/>
    <property type="match status" value="1"/>
</dbReference>
<comment type="caution">
    <text evidence="1">The sequence shown here is derived from an EMBL/GenBank/DDBJ whole genome shotgun (WGS) entry which is preliminary data.</text>
</comment>
<gene>
    <name evidence="1" type="ORF">ACFSX4_02010</name>
</gene>
<evidence type="ECO:0000313" key="1">
    <source>
        <dbReference type="EMBL" id="MFD2829223.1"/>
    </source>
</evidence>
<organism evidence="1 2">
    <name type="scientific">Corticicoccus populi</name>
    <dbReference type="NCBI Taxonomy" id="1812821"/>
    <lineage>
        <taxon>Bacteria</taxon>
        <taxon>Bacillati</taxon>
        <taxon>Bacillota</taxon>
        <taxon>Bacilli</taxon>
        <taxon>Bacillales</taxon>
        <taxon>Staphylococcaceae</taxon>
        <taxon>Corticicoccus</taxon>
    </lineage>
</organism>
<keyword evidence="2" id="KW-1185">Reference proteome</keyword>
<dbReference type="Proteomes" id="UP001597519">
    <property type="component" value="Unassembled WGS sequence"/>
</dbReference>
<evidence type="ECO:0000313" key="2">
    <source>
        <dbReference type="Proteomes" id="UP001597519"/>
    </source>
</evidence>
<name>A0ABW5WTA4_9STAP</name>
<protein>
    <submittedName>
        <fullName evidence="1">Phage terminase small subunit P27 family</fullName>
    </submittedName>
</protein>
<dbReference type="NCBIfam" id="TIGR01558">
    <property type="entry name" value="sm_term_P27"/>
    <property type="match status" value="1"/>
</dbReference>
<dbReference type="InterPro" id="IPR006448">
    <property type="entry name" value="Phage_term_ssu_P27"/>
</dbReference>
<reference evidence="2" key="1">
    <citation type="journal article" date="2019" name="Int. J. Syst. Evol. Microbiol.">
        <title>The Global Catalogue of Microorganisms (GCM) 10K type strain sequencing project: providing services to taxonomists for standard genome sequencing and annotation.</title>
        <authorList>
            <consortium name="The Broad Institute Genomics Platform"/>
            <consortium name="The Broad Institute Genome Sequencing Center for Infectious Disease"/>
            <person name="Wu L."/>
            <person name="Ma J."/>
        </authorList>
    </citation>
    <scope>NUCLEOTIDE SEQUENCE [LARGE SCALE GENOMIC DNA]</scope>
    <source>
        <strain evidence="2">KCTC 33575</strain>
    </source>
</reference>
<accession>A0ABW5WTA4</accession>
<dbReference type="RefSeq" id="WP_377771036.1">
    <property type="nucleotide sequence ID" value="NZ_JBHUOQ010000001.1"/>
</dbReference>
<sequence length="157" mass="18071">MGRKRKFYTTRNETKEEQAQRNAINNKLEDFSSIQSTPPAYLSKLGKAEFRRLKPLLDELPISSLDLNLIVVYCELYATYRQLQDEMNKEGLIIESYFATGELKERKINVAQNEIIKVSKELRAIGSELGLSVSSRMKLVEPSIQEDDPFKDMFDGD</sequence>
<proteinExistence type="predicted"/>
<dbReference type="EMBL" id="JBHUOQ010000001">
    <property type="protein sequence ID" value="MFD2829223.1"/>
    <property type="molecule type" value="Genomic_DNA"/>
</dbReference>